<dbReference type="EMBL" id="JBHUKR010000026">
    <property type="protein sequence ID" value="MFD2422311.1"/>
    <property type="molecule type" value="Genomic_DNA"/>
</dbReference>
<proteinExistence type="predicted"/>
<evidence type="ECO:0000313" key="3">
    <source>
        <dbReference type="Proteomes" id="UP001597417"/>
    </source>
</evidence>
<protein>
    <recommendedName>
        <fullName evidence="4">WXG100 family type VII secretion target</fullName>
    </recommendedName>
</protein>
<dbReference type="RefSeq" id="WP_378271328.1">
    <property type="nucleotide sequence ID" value="NZ_JBHUKR010000026.1"/>
</dbReference>
<dbReference type="Proteomes" id="UP001597417">
    <property type="component" value="Unassembled WGS sequence"/>
</dbReference>
<gene>
    <name evidence="2" type="ORF">ACFSXZ_38915</name>
</gene>
<comment type="caution">
    <text evidence="2">The sequence shown here is derived from an EMBL/GenBank/DDBJ whole genome shotgun (WGS) entry which is preliminary data.</text>
</comment>
<accession>A0ABW5G5C1</accession>
<feature type="region of interest" description="Disordered" evidence="1">
    <location>
        <begin position="556"/>
        <end position="658"/>
    </location>
</feature>
<sequence>MPSWEEIKAVLDSPYVPADKKNRMMDAYDRDTFNFNDEQEEYAKKYLEGYAEGDNSGWKPGFGDHGLQSAYDDAKADMDAGRAEEKQGTDAKDKASAALAALSPPASGGTGTRNSNDVLDLGRPACDFFCQWIDQIWNKRPSGGTLDYMKEIWGRYNRDRNIDFAKLLADTEDLTAAHKVNDETIGTAKTELNTLFTEWKGEGATAARVKFEEKIEPEHRKLQEHIDGAAKLVPQVTSAVFDAVVTKVDSVLGLYRTTVAHAPLEMANKVVKIARKETDKKSDLLDVAGWVDSVCGSDLSARLQSDDCALNDENRDYAYDLCAKWVAGSFTPEFQGLLDAFNGYCETAQSTIEQQWDALTGYLNGYHNEFTEPAATGQATPPARTGGGGGVTPAANGSGSGSLPAANGSGGGSAMPSVPPPSAEGTEDPATVAEAVKKESGEGTNPFTGKPLEIDPATGQPYPIDPATGQAVKDAGHPERLTVRQGDNEIEMSEPAKDGTMEIKIDDGHGGTRDFKLDWDGGPGQDTAGVVASPSGEKVYTPGPDGKIHIQDGGLTITAERPSGPDSATAVTVDDGTGRPATYTLGRDVHGPQEEQPPTAEAGAHQAVPGTPQASGFTAPGGIDIDHATASGTQASEVDGSSSEMDTPPAPEGADADQRTTAASFIDGCAADVPSGAGIVSGTLGDAGALEGGAQAGLFLPQPVEAAVGVAPEPISGQQAPVDHRAAIGGSGFGGGGMSPAMGGMLGFADLGEEPERSARAYRVDGGIFDTNGAGGRISGSLDDDDREVRF</sequence>
<feature type="region of interest" description="Disordered" evidence="1">
    <location>
        <begin position="372"/>
        <end position="431"/>
    </location>
</feature>
<organism evidence="2 3">
    <name type="scientific">Amycolatopsis pigmentata</name>
    <dbReference type="NCBI Taxonomy" id="450801"/>
    <lineage>
        <taxon>Bacteria</taxon>
        <taxon>Bacillati</taxon>
        <taxon>Actinomycetota</taxon>
        <taxon>Actinomycetes</taxon>
        <taxon>Pseudonocardiales</taxon>
        <taxon>Pseudonocardiaceae</taxon>
        <taxon>Amycolatopsis</taxon>
    </lineage>
</organism>
<feature type="compositionally biased region" description="Basic and acidic residues" evidence="1">
    <location>
        <begin position="76"/>
        <end position="95"/>
    </location>
</feature>
<evidence type="ECO:0008006" key="4">
    <source>
        <dbReference type="Google" id="ProtNLM"/>
    </source>
</evidence>
<reference evidence="3" key="1">
    <citation type="journal article" date="2019" name="Int. J. Syst. Evol. Microbiol.">
        <title>The Global Catalogue of Microorganisms (GCM) 10K type strain sequencing project: providing services to taxonomists for standard genome sequencing and annotation.</title>
        <authorList>
            <consortium name="The Broad Institute Genomics Platform"/>
            <consortium name="The Broad Institute Genome Sequencing Center for Infectious Disease"/>
            <person name="Wu L."/>
            <person name="Ma J."/>
        </authorList>
    </citation>
    <scope>NUCLEOTIDE SEQUENCE [LARGE SCALE GENOMIC DNA]</scope>
    <source>
        <strain evidence="3">CGMCC 4.7645</strain>
    </source>
</reference>
<evidence type="ECO:0000256" key="1">
    <source>
        <dbReference type="SAM" id="MobiDB-lite"/>
    </source>
</evidence>
<feature type="compositionally biased region" description="Polar residues" evidence="1">
    <location>
        <begin position="630"/>
        <end position="645"/>
    </location>
</feature>
<feature type="compositionally biased region" description="Acidic residues" evidence="1">
    <location>
        <begin position="782"/>
        <end position="791"/>
    </location>
</feature>
<feature type="compositionally biased region" description="Low complexity" evidence="1">
    <location>
        <begin position="373"/>
        <end position="384"/>
    </location>
</feature>
<name>A0ABW5G5C1_9PSEU</name>
<feature type="region of interest" description="Disordered" evidence="1">
    <location>
        <begin position="437"/>
        <end position="456"/>
    </location>
</feature>
<feature type="region of interest" description="Disordered" evidence="1">
    <location>
        <begin position="76"/>
        <end position="97"/>
    </location>
</feature>
<evidence type="ECO:0000313" key="2">
    <source>
        <dbReference type="EMBL" id="MFD2422311.1"/>
    </source>
</evidence>
<keyword evidence="3" id="KW-1185">Reference proteome</keyword>
<feature type="region of interest" description="Disordered" evidence="1">
    <location>
        <begin position="772"/>
        <end position="791"/>
    </location>
</feature>